<evidence type="ECO:0000256" key="3">
    <source>
        <dbReference type="ARBA" id="ARBA00012438"/>
    </source>
</evidence>
<dbReference type="GO" id="GO:0005524">
    <property type="term" value="F:ATP binding"/>
    <property type="evidence" value="ECO:0007669"/>
    <property type="project" value="UniProtKB-KW"/>
</dbReference>
<dbReference type="Pfam" id="PF17203">
    <property type="entry name" value="sCache_3_2"/>
    <property type="match status" value="1"/>
</dbReference>
<dbReference type="SUPFAM" id="SSF55785">
    <property type="entry name" value="PYP-like sensor domain (PAS domain)"/>
    <property type="match status" value="1"/>
</dbReference>
<evidence type="ECO:0000256" key="6">
    <source>
        <dbReference type="ARBA" id="ARBA00022679"/>
    </source>
</evidence>
<comment type="subcellular location">
    <subcellularLocation>
        <location evidence="2">Cell membrane</location>
        <topology evidence="2">Multi-pass membrane protein</topology>
    </subcellularLocation>
</comment>
<dbReference type="Pfam" id="PF14689">
    <property type="entry name" value="SPOB_a"/>
    <property type="match status" value="1"/>
</dbReference>
<dbReference type="PANTHER" id="PTHR43547:SF3">
    <property type="entry name" value="SENSOR PROTEIN CITS"/>
    <property type="match status" value="1"/>
</dbReference>
<evidence type="ECO:0000313" key="16">
    <source>
        <dbReference type="EMBL" id="MDQ6597190.1"/>
    </source>
</evidence>
<evidence type="ECO:0000256" key="12">
    <source>
        <dbReference type="ARBA" id="ARBA00023012"/>
    </source>
</evidence>
<feature type="transmembrane region" description="Helical" evidence="14">
    <location>
        <begin position="17"/>
        <end position="38"/>
    </location>
</feature>
<proteinExistence type="predicted"/>
<dbReference type="GO" id="GO:0000155">
    <property type="term" value="F:phosphorelay sensor kinase activity"/>
    <property type="evidence" value="ECO:0007669"/>
    <property type="project" value="InterPro"/>
</dbReference>
<keyword evidence="6 16" id="KW-0808">Transferase</keyword>
<dbReference type="EMBL" id="JAVGVR010000001">
    <property type="protein sequence ID" value="MDQ6597190.1"/>
    <property type="molecule type" value="Genomic_DNA"/>
</dbReference>
<dbReference type="SUPFAM" id="SSF55874">
    <property type="entry name" value="ATPase domain of HSP90 chaperone/DNA topoisomerase II/histidine kinase"/>
    <property type="match status" value="1"/>
</dbReference>
<organism evidence="16 17">
    <name type="scientific">Bacillus salipaludis</name>
    <dbReference type="NCBI Taxonomy" id="2547811"/>
    <lineage>
        <taxon>Bacteria</taxon>
        <taxon>Bacillati</taxon>
        <taxon>Bacillota</taxon>
        <taxon>Bacilli</taxon>
        <taxon>Bacillales</taxon>
        <taxon>Bacillaceae</taxon>
        <taxon>Bacillus</taxon>
    </lineage>
</organism>
<keyword evidence="8" id="KW-0547">Nucleotide-binding</keyword>
<evidence type="ECO:0000256" key="9">
    <source>
        <dbReference type="ARBA" id="ARBA00022777"/>
    </source>
</evidence>
<evidence type="ECO:0000256" key="1">
    <source>
        <dbReference type="ARBA" id="ARBA00000085"/>
    </source>
</evidence>
<dbReference type="SMART" id="SM00387">
    <property type="entry name" value="HATPase_c"/>
    <property type="match status" value="1"/>
</dbReference>
<dbReference type="InterPro" id="IPR005467">
    <property type="entry name" value="His_kinase_dom"/>
</dbReference>
<keyword evidence="4" id="KW-1003">Cell membrane</keyword>
<evidence type="ECO:0000259" key="15">
    <source>
        <dbReference type="PROSITE" id="PS50109"/>
    </source>
</evidence>
<keyword evidence="5" id="KW-0597">Phosphoprotein</keyword>
<dbReference type="InterPro" id="IPR039506">
    <property type="entry name" value="SPOB_a"/>
</dbReference>
<keyword evidence="12" id="KW-0902">Two-component regulatory system</keyword>
<feature type="transmembrane region" description="Helical" evidence="14">
    <location>
        <begin position="180"/>
        <end position="199"/>
    </location>
</feature>
<dbReference type="InterPro" id="IPR016120">
    <property type="entry name" value="Sig_transdc_His_kin_SpoOB"/>
</dbReference>
<dbReference type="PROSITE" id="PS50109">
    <property type="entry name" value="HIS_KIN"/>
    <property type="match status" value="1"/>
</dbReference>
<keyword evidence="13 14" id="KW-0472">Membrane</keyword>
<evidence type="ECO:0000256" key="7">
    <source>
        <dbReference type="ARBA" id="ARBA00022692"/>
    </source>
</evidence>
<keyword evidence="9 16" id="KW-0418">Kinase</keyword>
<dbReference type="PANTHER" id="PTHR43547">
    <property type="entry name" value="TWO-COMPONENT HISTIDINE KINASE"/>
    <property type="match status" value="1"/>
</dbReference>
<dbReference type="Proteomes" id="UP001178888">
    <property type="component" value="Unassembled WGS sequence"/>
</dbReference>
<dbReference type="Gene3D" id="1.10.287.130">
    <property type="match status" value="1"/>
</dbReference>
<reference evidence="16" key="1">
    <citation type="submission" date="2023-08" db="EMBL/GenBank/DDBJ databases">
        <title>Nitrogen cycling bacteria in agricultural field soils.</title>
        <authorList>
            <person name="Jang J."/>
        </authorList>
    </citation>
    <scope>NUCLEOTIDE SEQUENCE</scope>
    <source>
        <strain evidence="16">PS3-36</strain>
    </source>
</reference>
<name>A0AA90QPE7_9BACI</name>
<dbReference type="InterPro" id="IPR035965">
    <property type="entry name" value="PAS-like_dom_sf"/>
</dbReference>
<dbReference type="GO" id="GO:0005886">
    <property type="term" value="C:plasma membrane"/>
    <property type="evidence" value="ECO:0007669"/>
    <property type="project" value="UniProtKB-SubCell"/>
</dbReference>
<evidence type="ECO:0000256" key="13">
    <source>
        <dbReference type="ARBA" id="ARBA00023136"/>
    </source>
</evidence>
<evidence type="ECO:0000256" key="2">
    <source>
        <dbReference type="ARBA" id="ARBA00004651"/>
    </source>
</evidence>
<feature type="domain" description="Histidine kinase" evidence="15">
    <location>
        <begin position="428"/>
        <end position="533"/>
    </location>
</feature>
<evidence type="ECO:0000256" key="8">
    <source>
        <dbReference type="ARBA" id="ARBA00022741"/>
    </source>
</evidence>
<gene>
    <name evidence="16" type="ORF">RCG21_12625</name>
</gene>
<keyword evidence="11 14" id="KW-1133">Transmembrane helix</keyword>
<comment type="catalytic activity">
    <reaction evidence="1">
        <text>ATP + protein L-histidine = ADP + protein N-phospho-L-histidine.</text>
        <dbReference type="EC" id="2.7.13.3"/>
    </reaction>
</comment>
<sequence>MGGSCLNTIKISLQTKIFGLVLSLGLLLIVLLTAFYSYMESKQIEENRGRMALEISKTVSFIPTIIEAFQSKNPSQTIEPLAEKIRKQTGAEFVVIGNKEGNRYSHPLKSKLGKKMRGGDNERALQKGEYYVSTAKGSLGPSIRGKSPIFNQKGEIIGIVSVGFLLEDIHQQIMKNVIKVLYVAVFALIISLIASILLGRNIRKDTMGLEPYEIAWLYKEKNAVLHAVKEGILAINQKGFITMMNQPAKKLLNIHGSVRLMKVDGLFPSDYLYEVLETGTPQIDKEMVWKDRTVIVNCTPLFNQHEITGVVASFRDKTEIEQMLNTISEVKSYSEDLRAQTHEFTNKLYVLLGLLQLGEHQQAIEMIQLETQALQFQNSVVFNQIKDTKIQAILLGKLGKASEKKIHFEIASDSYLENLPHHIKLSNLIVILGNLIDNAFEAVYGLESSTVKFFATDIGSDIIFEISDNGKGINENEIPLLFQKGYTTKEGTESRGFGLSNAEKAVIEMGGMIEVQSSPGSGTVFTVYLPKDSERGRKLE</sequence>
<dbReference type="RefSeq" id="WP_235824747.1">
    <property type="nucleotide sequence ID" value="NZ_JAVGVR010000001.1"/>
</dbReference>
<dbReference type="InterPro" id="IPR033463">
    <property type="entry name" value="sCache_3"/>
</dbReference>
<protein>
    <recommendedName>
        <fullName evidence="3">histidine kinase</fullName>
        <ecNumber evidence="3">2.7.13.3</ecNumber>
    </recommendedName>
</protein>
<evidence type="ECO:0000313" key="17">
    <source>
        <dbReference type="Proteomes" id="UP001178888"/>
    </source>
</evidence>
<dbReference type="Gene3D" id="3.30.450.20">
    <property type="entry name" value="PAS domain"/>
    <property type="match status" value="2"/>
</dbReference>
<dbReference type="SUPFAM" id="SSF55890">
    <property type="entry name" value="Sporulation response regulatory protein Spo0B"/>
    <property type="match status" value="1"/>
</dbReference>
<dbReference type="InterPro" id="IPR003594">
    <property type="entry name" value="HATPase_dom"/>
</dbReference>
<comment type="caution">
    <text evidence="16">The sequence shown here is derived from an EMBL/GenBank/DDBJ whole genome shotgun (WGS) entry which is preliminary data.</text>
</comment>
<dbReference type="Pfam" id="PF02518">
    <property type="entry name" value="HATPase_c"/>
    <property type="match status" value="1"/>
</dbReference>
<dbReference type="EC" id="2.7.13.3" evidence="3"/>
<dbReference type="InterPro" id="IPR029151">
    <property type="entry name" value="Sensor-like_sf"/>
</dbReference>
<keyword evidence="7 14" id="KW-0812">Transmembrane</keyword>
<keyword evidence="10" id="KW-0067">ATP-binding</keyword>
<dbReference type="SUPFAM" id="SSF103190">
    <property type="entry name" value="Sensory domain-like"/>
    <property type="match status" value="1"/>
</dbReference>
<evidence type="ECO:0000256" key="4">
    <source>
        <dbReference type="ARBA" id="ARBA00022475"/>
    </source>
</evidence>
<dbReference type="InterPro" id="IPR004358">
    <property type="entry name" value="Sig_transdc_His_kin-like_C"/>
</dbReference>
<evidence type="ECO:0000256" key="11">
    <source>
        <dbReference type="ARBA" id="ARBA00022989"/>
    </source>
</evidence>
<evidence type="ECO:0000256" key="14">
    <source>
        <dbReference type="SAM" id="Phobius"/>
    </source>
</evidence>
<evidence type="ECO:0000256" key="5">
    <source>
        <dbReference type="ARBA" id="ARBA00022553"/>
    </source>
</evidence>
<evidence type="ECO:0000256" key="10">
    <source>
        <dbReference type="ARBA" id="ARBA00022840"/>
    </source>
</evidence>
<keyword evidence="17" id="KW-1185">Reference proteome</keyword>
<accession>A0AA90QPE7</accession>
<dbReference type="AlphaFoldDB" id="A0AA90QPE7"/>
<dbReference type="InterPro" id="IPR036890">
    <property type="entry name" value="HATPase_C_sf"/>
</dbReference>
<dbReference type="PRINTS" id="PR00344">
    <property type="entry name" value="BCTRLSENSOR"/>
</dbReference>
<dbReference type="Gene3D" id="3.30.565.10">
    <property type="entry name" value="Histidine kinase-like ATPase, C-terminal domain"/>
    <property type="match status" value="1"/>
</dbReference>